<dbReference type="PANTHER" id="PTHR10947:SF0">
    <property type="entry name" value="PHENYLALANINE--TRNA LIGASE BETA SUBUNIT"/>
    <property type="match status" value="1"/>
</dbReference>
<evidence type="ECO:0000256" key="9">
    <source>
        <dbReference type="ARBA" id="ARBA00022840"/>
    </source>
</evidence>
<keyword evidence="5" id="KW-0963">Cytoplasm</keyword>
<dbReference type="Pfam" id="PF03484">
    <property type="entry name" value="B5"/>
    <property type="match status" value="1"/>
</dbReference>
<reference evidence="14 15" key="1">
    <citation type="submission" date="2024-09" db="EMBL/GenBank/DDBJ databases">
        <authorList>
            <person name="D'Angelo T."/>
        </authorList>
    </citation>
    <scope>NUCLEOTIDE SEQUENCE [LARGE SCALE GENOMIC DNA]</scope>
    <source>
        <strain evidence="14">SAG AM-320-E07</strain>
    </source>
</reference>
<evidence type="ECO:0000256" key="8">
    <source>
        <dbReference type="ARBA" id="ARBA00022741"/>
    </source>
</evidence>
<keyword evidence="12" id="KW-0030">Aminoacyl-tRNA synthetase</keyword>
<dbReference type="SMART" id="SM00873">
    <property type="entry name" value="B3_4"/>
    <property type="match status" value="1"/>
</dbReference>
<dbReference type="SUPFAM" id="SSF46955">
    <property type="entry name" value="Putative DNA-binding domain"/>
    <property type="match status" value="1"/>
</dbReference>
<evidence type="ECO:0000256" key="5">
    <source>
        <dbReference type="ARBA" id="ARBA00022490"/>
    </source>
</evidence>
<dbReference type="EMBL" id="JBHPKH010000058">
    <property type="protein sequence ID" value="MFC1572991.1"/>
    <property type="molecule type" value="Genomic_DNA"/>
</dbReference>
<keyword evidence="10" id="KW-0460">Magnesium</keyword>
<dbReference type="PANTHER" id="PTHR10947">
    <property type="entry name" value="PHENYLALANYL-TRNA SYNTHETASE BETA CHAIN AND LEUCINE-RICH REPEAT-CONTAINING PROTEIN 47"/>
    <property type="match status" value="1"/>
</dbReference>
<evidence type="ECO:0000256" key="11">
    <source>
        <dbReference type="ARBA" id="ARBA00022917"/>
    </source>
</evidence>
<evidence type="ECO:0000256" key="2">
    <source>
        <dbReference type="ARBA" id="ARBA00004496"/>
    </source>
</evidence>
<comment type="caution">
    <text evidence="14">The sequence shown here is derived from an EMBL/GenBank/DDBJ whole genome shotgun (WGS) entry which is preliminary data.</text>
</comment>
<dbReference type="GO" id="GO:0004826">
    <property type="term" value="F:phenylalanine-tRNA ligase activity"/>
    <property type="evidence" value="ECO:0007669"/>
    <property type="project" value="UniProtKB-EC"/>
</dbReference>
<keyword evidence="11" id="KW-0648">Protein biosynthesis</keyword>
<dbReference type="InterPro" id="IPR020825">
    <property type="entry name" value="Phe-tRNA_synthase-like_B3/B4"/>
</dbReference>
<gene>
    <name evidence="14" type="primary">pheT</name>
    <name evidence="14" type="ORF">ACFL6M_05260</name>
</gene>
<dbReference type="PROSITE" id="PS51483">
    <property type="entry name" value="B5"/>
    <property type="match status" value="1"/>
</dbReference>
<comment type="subcellular location">
    <subcellularLocation>
        <location evidence="2">Cytoplasm</location>
    </subcellularLocation>
</comment>
<feature type="domain" description="B5" evidence="13">
    <location>
        <begin position="327"/>
        <end position="403"/>
    </location>
</feature>
<evidence type="ECO:0000256" key="12">
    <source>
        <dbReference type="ARBA" id="ARBA00023146"/>
    </source>
</evidence>
<dbReference type="InterPro" id="IPR045864">
    <property type="entry name" value="aa-tRNA-synth_II/BPL/LPL"/>
</dbReference>
<dbReference type="InterPro" id="IPR009061">
    <property type="entry name" value="DNA-bd_dom_put_sf"/>
</dbReference>
<evidence type="ECO:0000256" key="6">
    <source>
        <dbReference type="ARBA" id="ARBA00022598"/>
    </source>
</evidence>
<sequence length="496" mass="55145">MPVVGIPTERLRSLLGTEVSRDELITHLGHLGCDVEGYTELTRVGCARCETVYEMTESEEIPPLCDACGADLREDYRELPSLEVVRMELLAVRPDMFDPGGLARVLRGYLSVELGAPEYEVGPMAARLTIDPAVRRPESFRPHIACAVIENVQLDTDTLKILMKLQENLHWAIGRDRKHASIGVYDMDTVESELVYTVEDPETFRFAPLGAAGTGDEHAVCLREILEEHPKGVAYAHLLKDHARYPMLKDKNGRVLSMPPIINSEDTKVTISSQKLFVDVTGLGRRVVDRTLNIMVSSLLENLPEAKLRGVEMLGPNDGEERITPDFSMQEMTVLPENAARTLGIEVSQESALELLRRMRHNAEPQGADRVVVQVPAYRNDILHEIDLTEDLAIAYGYHRITPTLVPTFTVGTERREQVLADKMRTALCGLGFQEVMTLVLTSPEIHNDALGRARQENVELSSCCSTSVVSVLKSVACSSTSSFPMLRPSTSFRLR</sequence>
<protein>
    <recommendedName>
        <fullName evidence="4">phenylalanine--tRNA ligase</fullName>
        <ecNumber evidence="4">6.1.1.20</ecNumber>
    </recommendedName>
</protein>
<accession>A0ABV6YKX5</accession>
<keyword evidence="8" id="KW-0547">Nucleotide-binding</keyword>
<dbReference type="InterPro" id="IPR045060">
    <property type="entry name" value="Phe-tRNA-ligase_IIc_bsu"/>
</dbReference>
<dbReference type="InterPro" id="IPR041616">
    <property type="entry name" value="PheRS_beta_core"/>
</dbReference>
<keyword evidence="9" id="KW-0067">ATP-binding</keyword>
<comment type="cofactor">
    <cofactor evidence="1">
        <name>Mg(2+)</name>
        <dbReference type="ChEBI" id="CHEBI:18420"/>
    </cofactor>
</comment>
<evidence type="ECO:0000256" key="7">
    <source>
        <dbReference type="ARBA" id="ARBA00022723"/>
    </source>
</evidence>
<name>A0ABV6YKX5_UNCEI</name>
<dbReference type="SMART" id="SM00874">
    <property type="entry name" value="B5"/>
    <property type="match status" value="1"/>
</dbReference>
<proteinExistence type="inferred from homology"/>
<dbReference type="EC" id="6.1.1.20" evidence="4"/>
<keyword evidence="7" id="KW-0479">Metal-binding</keyword>
<dbReference type="Gene3D" id="3.50.40.10">
    <property type="entry name" value="Phenylalanyl-trna Synthetase, Chain B, domain 3"/>
    <property type="match status" value="1"/>
</dbReference>
<keyword evidence="15" id="KW-1185">Reference proteome</keyword>
<comment type="similarity">
    <text evidence="3">Belongs to the phenylalanyl-tRNA synthetase beta subunit family. Type 2 subfamily.</text>
</comment>
<dbReference type="Gene3D" id="3.30.930.10">
    <property type="entry name" value="Bira Bifunctional Protein, Domain 2"/>
    <property type="match status" value="1"/>
</dbReference>
<dbReference type="NCBIfam" id="TIGR00471">
    <property type="entry name" value="pheT_arch"/>
    <property type="match status" value="1"/>
</dbReference>
<dbReference type="Gene3D" id="3.30.56.10">
    <property type="match status" value="2"/>
</dbReference>
<evidence type="ECO:0000259" key="13">
    <source>
        <dbReference type="PROSITE" id="PS51483"/>
    </source>
</evidence>
<evidence type="ECO:0000256" key="10">
    <source>
        <dbReference type="ARBA" id="ARBA00022842"/>
    </source>
</evidence>
<dbReference type="Proteomes" id="UP001593833">
    <property type="component" value="Unassembled WGS sequence"/>
</dbReference>
<evidence type="ECO:0000256" key="1">
    <source>
        <dbReference type="ARBA" id="ARBA00001946"/>
    </source>
</evidence>
<dbReference type="Pfam" id="PF17759">
    <property type="entry name" value="tRNA_synthFbeta"/>
    <property type="match status" value="1"/>
</dbReference>
<organism evidence="14 15">
    <name type="scientific">Eiseniibacteriota bacterium</name>
    <dbReference type="NCBI Taxonomy" id="2212470"/>
    <lineage>
        <taxon>Bacteria</taxon>
        <taxon>Candidatus Eiseniibacteriota</taxon>
    </lineage>
</organism>
<dbReference type="InterPro" id="IPR005146">
    <property type="entry name" value="B3/B4_tRNA-bd"/>
</dbReference>
<evidence type="ECO:0000313" key="15">
    <source>
        <dbReference type="Proteomes" id="UP001593833"/>
    </source>
</evidence>
<keyword evidence="6 14" id="KW-0436">Ligase</keyword>
<dbReference type="InterPro" id="IPR004531">
    <property type="entry name" value="Phe-tRNA-synth_IIc_bsu_arc_euk"/>
</dbReference>
<evidence type="ECO:0000256" key="3">
    <source>
        <dbReference type="ARBA" id="ARBA00007438"/>
    </source>
</evidence>
<evidence type="ECO:0000256" key="4">
    <source>
        <dbReference type="ARBA" id="ARBA00012814"/>
    </source>
</evidence>
<dbReference type="SUPFAM" id="SSF55681">
    <property type="entry name" value="Class II aaRS and biotin synthetases"/>
    <property type="match status" value="1"/>
</dbReference>
<evidence type="ECO:0000313" key="14">
    <source>
        <dbReference type="EMBL" id="MFC1572991.1"/>
    </source>
</evidence>
<dbReference type="InterPro" id="IPR005147">
    <property type="entry name" value="tRNA_synthase_B5-dom"/>
</dbReference>